<accession>A0ABD3THX7</accession>
<keyword evidence="2" id="KW-1185">Reference proteome</keyword>
<gene>
    <name evidence="1" type="ORF">ACJMK2_021473</name>
</gene>
<evidence type="ECO:0000313" key="1">
    <source>
        <dbReference type="EMBL" id="KAL3836020.1"/>
    </source>
</evidence>
<proteinExistence type="predicted"/>
<name>A0ABD3THX7_SINWO</name>
<organism evidence="1 2">
    <name type="scientific">Sinanodonta woodiana</name>
    <name type="common">Chinese pond mussel</name>
    <name type="synonym">Anodonta woodiana</name>
    <dbReference type="NCBI Taxonomy" id="1069815"/>
    <lineage>
        <taxon>Eukaryota</taxon>
        <taxon>Metazoa</taxon>
        <taxon>Spiralia</taxon>
        <taxon>Lophotrochozoa</taxon>
        <taxon>Mollusca</taxon>
        <taxon>Bivalvia</taxon>
        <taxon>Autobranchia</taxon>
        <taxon>Heteroconchia</taxon>
        <taxon>Palaeoheterodonta</taxon>
        <taxon>Unionida</taxon>
        <taxon>Unionoidea</taxon>
        <taxon>Unionidae</taxon>
        <taxon>Unioninae</taxon>
        <taxon>Sinanodonta</taxon>
    </lineage>
</organism>
<comment type="caution">
    <text evidence="1">The sequence shown here is derived from an EMBL/GenBank/DDBJ whole genome shotgun (WGS) entry which is preliminary data.</text>
</comment>
<dbReference type="Proteomes" id="UP001634394">
    <property type="component" value="Unassembled WGS sequence"/>
</dbReference>
<protein>
    <submittedName>
        <fullName evidence="1">Uncharacterized protein</fullName>
    </submittedName>
</protein>
<dbReference type="EMBL" id="JBJQND010000018">
    <property type="protein sequence ID" value="KAL3836020.1"/>
    <property type="molecule type" value="Genomic_DNA"/>
</dbReference>
<dbReference type="AlphaFoldDB" id="A0ABD3THX7"/>
<reference evidence="1 2" key="1">
    <citation type="submission" date="2024-11" db="EMBL/GenBank/DDBJ databases">
        <title>Chromosome-level genome assembly of the freshwater bivalve Anodonta woodiana.</title>
        <authorList>
            <person name="Chen X."/>
        </authorList>
    </citation>
    <scope>NUCLEOTIDE SEQUENCE [LARGE SCALE GENOMIC DNA]</scope>
    <source>
        <strain evidence="1">MN2024</strain>
        <tissue evidence="1">Gills</tissue>
    </source>
</reference>
<evidence type="ECO:0000313" key="2">
    <source>
        <dbReference type="Proteomes" id="UP001634394"/>
    </source>
</evidence>
<sequence length="70" mass="8454">MAKWKLTELPELVRLLHQSVTSEQNERCRSLYLHYLVDIDYWPRMTEEQHCQQDKNNLKKDFSRTAVTST</sequence>